<keyword evidence="13" id="KW-1133">Transmembrane helix</keyword>
<evidence type="ECO:0000256" key="8">
    <source>
        <dbReference type="ARBA" id="ARBA00022741"/>
    </source>
</evidence>
<keyword evidence="12" id="KW-0653">Protein transport</keyword>
<evidence type="ECO:0000256" key="13">
    <source>
        <dbReference type="ARBA" id="ARBA00022989"/>
    </source>
</evidence>
<dbReference type="EMBL" id="JAPFFF010000034">
    <property type="protein sequence ID" value="KAK8843809.1"/>
    <property type="molecule type" value="Genomic_DNA"/>
</dbReference>
<reference evidence="18 19" key="1">
    <citation type="submission" date="2024-04" db="EMBL/GenBank/DDBJ databases">
        <title>Tritrichomonas musculus Genome.</title>
        <authorList>
            <person name="Alves-Ferreira E."/>
            <person name="Grigg M."/>
            <person name="Lorenzi H."/>
            <person name="Galac M."/>
        </authorList>
    </citation>
    <scope>NUCLEOTIDE SEQUENCE [LARGE SCALE GENOMIC DNA]</scope>
    <source>
        <strain evidence="18 19">EAF2021</strain>
    </source>
</reference>
<comment type="subcellular location">
    <subcellularLocation>
        <location evidence="2">Membrane</location>
        <topology evidence="2">Single-pass membrane protein</topology>
    </subcellularLocation>
    <subcellularLocation>
        <location evidence="16">Plastid</location>
        <location evidence="16">Chloroplast outer membrane</location>
    </subcellularLocation>
</comment>
<proteinExistence type="predicted"/>
<evidence type="ECO:0000256" key="7">
    <source>
        <dbReference type="ARBA" id="ARBA00022723"/>
    </source>
</evidence>
<gene>
    <name evidence="18" type="ORF">M9Y10_024883</name>
</gene>
<evidence type="ECO:0000256" key="16">
    <source>
        <dbReference type="ARBA" id="ARBA00024013"/>
    </source>
</evidence>
<dbReference type="Proteomes" id="UP001470230">
    <property type="component" value="Unassembled WGS sequence"/>
</dbReference>
<sequence length="366" mass="42427">MVNKIVTIMAIGKSGVGKSQNGCAFLQNPNAFETDSSPDSCTYKTSAQSNIINEIKRFYIDTQGLQSTDGLDAEYIKQMIDFLKQWENGINAFYIVINIQNPKFDDGVQKMLLLINDFFNDSNFWNQTGIIFTRCFPGYFDRTTAETKYRQLVIDFIKKNSNNHDLNPQMPCFFVDSVNWETDQSTKNEYIRIFEFAHKNQPVQTPNVKLTRPEYKLKEEEVLHNILVNTSYTGTGRHRTKILTYEDQKRFKITDWNNNITYTKPVAIKTWNETFCSKITEETKTETNENRTPISRTYHKSSGGFFNSSSSTTTTTGSHVVKNHQEYKRNIITDPDGNISYEPWSLNRSWTEEYDDILDPADCNIF</sequence>
<evidence type="ECO:0000256" key="11">
    <source>
        <dbReference type="ARBA" id="ARBA00022842"/>
    </source>
</evidence>
<organism evidence="18 19">
    <name type="scientific">Tritrichomonas musculus</name>
    <dbReference type="NCBI Taxonomy" id="1915356"/>
    <lineage>
        <taxon>Eukaryota</taxon>
        <taxon>Metamonada</taxon>
        <taxon>Parabasalia</taxon>
        <taxon>Tritrichomonadida</taxon>
        <taxon>Tritrichomonadidae</taxon>
        <taxon>Tritrichomonas</taxon>
    </lineage>
</organism>
<keyword evidence="9" id="KW-0378">Hydrolase</keyword>
<feature type="domain" description="AIG1-type G" evidence="17">
    <location>
        <begin position="7"/>
        <end position="134"/>
    </location>
</feature>
<evidence type="ECO:0000256" key="5">
    <source>
        <dbReference type="ARBA" id="ARBA00022640"/>
    </source>
</evidence>
<evidence type="ECO:0000256" key="6">
    <source>
        <dbReference type="ARBA" id="ARBA00022692"/>
    </source>
</evidence>
<evidence type="ECO:0000256" key="4">
    <source>
        <dbReference type="ARBA" id="ARBA00022528"/>
    </source>
</evidence>
<evidence type="ECO:0000313" key="19">
    <source>
        <dbReference type="Proteomes" id="UP001470230"/>
    </source>
</evidence>
<dbReference type="SUPFAM" id="SSF52540">
    <property type="entry name" value="P-loop containing nucleoside triphosphate hydrolases"/>
    <property type="match status" value="1"/>
</dbReference>
<evidence type="ECO:0000256" key="1">
    <source>
        <dbReference type="ARBA" id="ARBA00001946"/>
    </source>
</evidence>
<evidence type="ECO:0000256" key="10">
    <source>
        <dbReference type="ARBA" id="ARBA00022805"/>
    </source>
</evidence>
<keyword evidence="15" id="KW-0472">Membrane</keyword>
<comment type="cofactor">
    <cofactor evidence="1">
        <name>Mg(2+)</name>
        <dbReference type="ChEBI" id="CHEBI:18420"/>
    </cofactor>
</comment>
<evidence type="ECO:0000313" key="18">
    <source>
        <dbReference type="EMBL" id="KAK8843809.1"/>
    </source>
</evidence>
<dbReference type="InterPro" id="IPR006703">
    <property type="entry name" value="G_AIG1"/>
</dbReference>
<dbReference type="InterPro" id="IPR027417">
    <property type="entry name" value="P-loop_NTPase"/>
</dbReference>
<evidence type="ECO:0000256" key="12">
    <source>
        <dbReference type="ARBA" id="ARBA00022927"/>
    </source>
</evidence>
<evidence type="ECO:0000256" key="14">
    <source>
        <dbReference type="ARBA" id="ARBA00023134"/>
    </source>
</evidence>
<dbReference type="PANTHER" id="PTHR10903">
    <property type="entry name" value="GTPASE, IMAP FAMILY MEMBER-RELATED"/>
    <property type="match status" value="1"/>
</dbReference>
<dbReference type="Pfam" id="PF04548">
    <property type="entry name" value="AIG1"/>
    <property type="match status" value="1"/>
</dbReference>
<dbReference type="PANTHER" id="PTHR10903:SF135">
    <property type="entry name" value="TRANSLOCASE OF CHLOROPLAST 120, CHLOROPLASTIC-RELATED"/>
    <property type="match status" value="1"/>
</dbReference>
<comment type="caution">
    <text evidence="18">The sequence shown here is derived from an EMBL/GenBank/DDBJ whole genome shotgun (WGS) entry which is preliminary data.</text>
</comment>
<evidence type="ECO:0000256" key="15">
    <source>
        <dbReference type="ARBA" id="ARBA00023136"/>
    </source>
</evidence>
<dbReference type="InterPro" id="IPR045058">
    <property type="entry name" value="GIMA/IAN/Toc"/>
</dbReference>
<keyword evidence="11" id="KW-0460">Magnesium</keyword>
<keyword evidence="7" id="KW-0479">Metal-binding</keyword>
<evidence type="ECO:0000256" key="3">
    <source>
        <dbReference type="ARBA" id="ARBA00022448"/>
    </source>
</evidence>
<keyword evidence="4" id="KW-0150">Chloroplast</keyword>
<accession>A0ABR2HCF9</accession>
<dbReference type="Gene3D" id="3.40.50.300">
    <property type="entry name" value="P-loop containing nucleotide triphosphate hydrolases"/>
    <property type="match status" value="1"/>
</dbReference>
<protein>
    <recommendedName>
        <fullName evidence="17">AIG1-type G domain-containing protein</fullName>
    </recommendedName>
</protein>
<evidence type="ECO:0000256" key="2">
    <source>
        <dbReference type="ARBA" id="ARBA00004167"/>
    </source>
</evidence>
<evidence type="ECO:0000259" key="17">
    <source>
        <dbReference type="Pfam" id="PF04548"/>
    </source>
</evidence>
<keyword evidence="6" id="KW-0812">Transmembrane</keyword>
<keyword evidence="19" id="KW-1185">Reference proteome</keyword>
<keyword evidence="14" id="KW-0342">GTP-binding</keyword>
<name>A0ABR2HCF9_9EUKA</name>
<keyword evidence="3" id="KW-0813">Transport</keyword>
<keyword evidence="5" id="KW-0934">Plastid</keyword>
<keyword evidence="8" id="KW-0547">Nucleotide-binding</keyword>
<evidence type="ECO:0000256" key="9">
    <source>
        <dbReference type="ARBA" id="ARBA00022801"/>
    </source>
</evidence>
<keyword evidence="10" id="KW-1002">Plastid outer membrane</keyword>